<dbReference type="Pfam" id="PF13356">
    <property type="entry name" value="Arm-DNA-bind_3"/>
    <property type="match status" value="1"/>
</dbReference>
<evidence type="ECO:0000256" key="4">
    <source>
        <dbReference type="ARBA" id="ARBA00023172"/>
    </source>
</evidence>
<evidence type="ECO:0000256" key="1">
    <source>
        <dbReference type="ARBA" id="ARBA00008857"/>
    </source>
</evidence>
<evidence type="ECO:0000313" key="8">
    <source>
        <dbReference type="EMBL" id="CAJ0890796.1"/>
    </source>
</evidence>
<protein>
    <recommendedName>
        <fullName evidence="7">Tyr recombinase domain-containing protein</fullName>
    </recommendedName>
</protein>
<dbReference type="Pfam" id="PF00589">
    <property type="entry name" value="Phage_integrase"/>
    <property type="match status" value="1"/>
</dbReference>
<keyword evidence="5" id="KW-1179">Viral genome integration</keyword>
<dbReference type="InterPro" id="IPR053876">
    <property type="entry name" value="Phage_int_M"/>
</dbReference>
<dbReference type="InterPro" id="IPR038488">
    <property type="entry name" value="Integrase_DNA-bd_sf"/>
</dbReference>
<dbReference type="PANTHER" id="PTHR30629:SF2">
    <property type="entry name" value="PROPHAGE INTEGRASE INTS-RELATED"/>
    <property type="match status" value="1"/>
</dbReference>
<dbReference type="InterPro" id="IPR013762">
    <property type="entry name" value="Integrase-like_cat_sf"/>
</dbReference>
<keyword evidence="3" id="KW-0238">DNA-binding</keyword>
<keyword evidence="4" id="KW-0233">DNA recombination</keyword>
<organism evidence="8">
    <name type="scientific">freshwater sediment metagenome</name>
    <dbReference type="NCBI Taxonomy" id="556182"/>
    <lineage>
        <taxon>unclassified sequences</taxon>
        <taxon>metagenomes</taxon>
        <taxon>ecological metagenomes</taxon>
    </lineage>
</organism>
<dbReference type="AlphaFoldDB" id="A0AA48RAU9"/>
<reference evidence="8" key="1">
    <citation type="submission" date="2023-07" db="EMBL/GenBank/DDBJ databases">
        <authorList>
            <person name="Pelsma A.J. K."/>
        </authorList>
    </citation>
    <scope>NUCLEOTIDE SEQUENCE</scope>
</reference>
<dbReference type="GO" id="GO:0044826">
    <property type="term" value="P:viral genome integration into host DNA"/>
    <property type="evidence" value="ECO:0007669"/>
    <property type="project" value="UniProtKB-KW"/>
</dbReference>
<dbReference type="Gene3D" id="1.10.150.130">
    <property type="match status" value="1"/>
</dbReference>
<comment type="similarity">
    <text evidence="1">Belongs to the 'phage' integrase family.</text>
</comment>
<accession>A0AA48RAU9</accession>
<dbReference type="GO" id="GO:0046718">
    <property type="term" value="P:symbiont entry into host cell"/>
    <property type="evidence" value="ECO:0007669"/>
    <property type="project" value="UniProtKB-KW"/>
</dbReference>
<evidence type="ECO:0000256" key="3">
    <source>
        <dbReference type="ARBA" id="ARBA00023125"/>
    </source>
</evidence>
<dbReference type="InterPro" id="IPR011010">
    <property type="entry name" value="DNA_brk_join_enz"/>
</dbReference>
<dbReference type="InterPro" id="IPR010998">
    <property type="entry name" value="Integrase_recombinase_N"/>
</dbReference>
<dbReference type="Gene3D" id="1.10.443.10">
    <property type="entry name" value="Intergrase catalytic core"/>
    <property type="match status" value="1"/>
</dbReference>
<dbReference type="PROSITE" id="PS51898">
    <property type="entry name" value="TYR_RECOMBINASE"/>
    <property type="match status" value="1"/>
</dbReference>
<keyword evidence="6" id="KW-1160">Virus entry into host cell</keyword>
<evidence type="ECO:0000259" key="7">
    <source>
        <dbReference type="PROSITE" id="PS51898"/>
    </source>
</evidence>
<sequence>MAGKLSARKAASLGPGIHSDGEGLYLVVSPETLSRNWIYRFSWRGRRPEMGLGSMGMGVGLADARAARDEARRLLRAGINPIAARREAKAEKEGRKTFGEVADALFEAKMKGWRHPRHAKAWRVSLEQAAAPLRPIPVNEVDTEAVLRVLKPIWLRTPDMGARLRSRLEMVLDAAAAQGLRSGENPARWRGHLKHLLPSRPKLEKQHFAALPYADVPGLIAKLRDEETATARALEFLILTAARKTEVLGATFSEIDRDSRVWIVPARRMKSGREHRVPLCDRAFEILSEAESRRVSDYIFPGRRRGSPLSHITMQGALDRAGVKGATIHGFRSSFRDWAGNETHFPREVAEVALAHAVGDETERAYRRADALEKRRELMDAWARYCEPKEEGGAAVLAFKKPG</sequence>
<name>A0AA48RAU9_9ZZZZ</name>
<dbReference type="PANTHER" id="PTHR30629">
    <property type="entry name" value="PROPHAGE INTEGRASE"/>
    <property type="match status" value="1"/>
</dbReference>
<keyword evidence="2" id="KW-0229">DNA integration</keyword>
<dbReference type="InterPro" id="IPR025166">
    <property type="entry name" value="Integrase_DNA_bind_dom"/>
</dbReference>
<dbReference type="EMBL" id="OY288114">
    <property type="protein sequence ID" value="CAJ0890796.1"/>
    <property type="molecule type" value="Genomic_DNA"/>
</dbReference>
<dbReference type="GO" id="GO:0003677">
    <property type="term" value="F:DNA binding"/>
    <property type="evidence" value="ECO:0007669"/>
    <property type="project" value="UniProtKB-KW"/>
</dbReference>
<dbReference type="GO" id="GO:0015074">
    <property type="term" value="P:DNA integration"/>
    <property type="evidence" value="ECO:0007669"/>
    <property type="project" value="UniProtKB-KW"/>
</dbReference>
<evidence type="ECO:0000256" key="2">
    <source>
        <dbReference type="ARBA" id="ARBA00022908"/>
    </source>
</evidence>
<evidence type="ECO:0000256" key="6">
    <source>
        <dbReference type="ARBA" id="ARBA00023296"/>
    </source>
</evidence>
<dbReference type="InterPro" id="IPR002104">
    <property type="entry name" value="Integrase_catalytic"/>
</dbReference>
<feature type="domain" description="Tyr recombinase" evidence="7">
    <location>
        <begin position="206"/>
        <end position="379"/>
    </location>
</feature>
<dbReference type="SUPFAM" id="SSF56349">
    <property type="entry name" value="DNA breaking-rejoining enzymes"/>
    <property type="match status" value="1"/>
</dbReference>
<dbReference type="GO" id="GO:0075713">
    <property type="term" value="P:establishment of integrated proviral latency"/>
    <property type="evidence" value="ECO:0007669"/>
    <property type="project" value="UniProtKB-KW"/>
</dbReference>
<gene>
    <name evidence="8" type="ORF">AMST5_04080</name>
</gene>
<dbReference type="GO" id="GO:0006310">
    <property type="term" value="P:DNA recombination"/>
    <property type="evidence" value="ECO:0007669"/>
    <property type="project" value="UniProtKB-KW"/>
</dbReference>
<evidence type="ECO:0000256" key="5">
    <source>
        <dbReference type="ARBA" id="ARBA00023195"/>
    </source>
</evidence>
<proteinExistence type="inferred from homology"/>
<dbReference type="InterPro" id="IPR050808">
    <property type="entry name" value="Phage_Integrase"/>
</dbReference>
<dbReference type="Pfam" id="PF22022">
    <property type="entry name" value="Phage_int_M"/>
    <property type="match status" value="1"/>
</dbReference>
<dbReference type="CDD" id="cd00801">
    <property type="entry name" value="INT_P4_C"/>
    <property type="match status" value="1"/>
</dbReference>
<dbReference type="Gene3D" id="3.30.160.390">
    <property type="entry name" value="Integrase, DNA-binding domain"/>
    <property type="match status" value="1"/>
</dbReference>